<dbReference type="InterPro" id="IPR039425">
    <property type="entry name" value="RNA_pol_sigma-70-like"/>
</dbReference>
<reference evidence="8 9" key="1">
    <citation type="submission" date="2020-08" db="EMBL/GenBank/DDBJ databases">
        <title>Genomic Encyclopedia of Type Strains, Phase IV (KMG-IV): sequencing the most valuable type-strain genomes for metagenomic binning, comparative biology and taxonomic classification.</title>
        <authorList>
            <person name="Goeker M."/>
        </authorList>
    </citation>
    <scope>NUCLEOTIDE SEQUENCE [LARGE SCALE GENOMIC DNA]</scope>
    <source>
        <strain evidence="8 9">DSM 21793</strain>
    </source>
</reference>
<dbReference type="CDD" id="cd06171">
    <property type="entry name" value="Sigma70_r4"/>
    <property type="match status" value="1"/>
</dbReference>
<evidence type="ECO:0000256" key="5">
    <source>
        <dbReference type="ARBA" id="ARBA00023163"/>
    </source>
</evidence>
<dbReference type="InterPro" id="IPR013249">
    <property type="entry name" value="RNA_pol_sigma70_r4_t2"/>
</dbReference>
<dbReference type="InterPro" id="IPR013324">
    <property type="entry name" value="RNA_pol_sigma_r3/r4-like"/>
</dbReference>
<evidence type="ECO:0000256" key="3">
    <source>
        <dbReference type="ARBA" id="ARBA00023082"/>
    </source>
</evidence>
<dbReference type="NCBIfam" id="TIGR02937">
    <property type="entry name" value="sigma70-ECF"/>
    <property type="match status" value="1"/>
</dbReference>
<dbReference type="RefSeq" id="WP_183775732.1">
    <property type="nucleotide sequence ID" value="NZ_JACIDK010000006.1"/>
</dbReference>
<comment type="caution">
    <text evidence="8">The sequence shown here is derived from an EMBL/GenBank/DDBJ whole genome shotgun (WGS) entry which is preliminary data.</text>
</comment>
<dbReference type="AlphaFoldDB" id="A0A840A551"/>
<keyword evidence="3" id="KW-0731">Sigma factor</keyword>
<gene>
    <name evidence="8" type="ORF">GGQ61_003551</name>
</gene>
<dbReference type="GO" id="GO:0006352">
    <property type="term" value="P:DNA-templated transcription initiation"/>
    <property type="evidence" value="ECO:0007669"/>
    <property type="project" value="InterPro"/>
</dbReference>
<dbReference type="GO" id="GO:0003677">
    <property type="term" value="F:DNA binding"/>
    <property type="evidence" value="ECO:0007669"/>
    <property type="project" value="UniProtKB-KW"/>
</dbReference>
<dbReference type="Gene3D" id="1.10.10.10">
    <property type="entry name" value="Winged helix-like DNA-binding domain superfamily/Winged helix DNA-binding domain"/>
    <property type="match status" value="1"/>
</dbReference>
<evidence type="ECO:0000313" key="9">
    <source>
        <dbReference type="Proteomes" id="UP000530564"/>
    </source>
</evidence>
<evidence type="ECO:0000256" key="2">
    <source>
        <dbReference type="ARBA" id="ARBA00023015"/>
    </source>
</evidence>
<keyword evidence="4" id="KW-0238">DNA-binding</keyword>
<sequence length="195" mass="21482">MTVDAEASDSILARSAAAGDDRAFAVLVRRHKDGLYRLLRRYTGDSDEAYEAVHEAFIAAWSALKRYDSQRPFGAWLRTIAINKARDRGRRMVVRRVIFGSGGLDDTEALSAPDPSPSAEAGVLEDEQAVRLDRAVARLPAALKEPLLLTAFEGLSQQDAAQILGVSIKTVETRVYRARKLLAEQLDSDMRPSAR</sequence>
<feature type="domain" description="RNA polymerase sigma factor 70 region 4 type 2" evidence="7">
    <location>
        <begin position="131"/>
        <end position="182"/>
    </location>
</feature>
<feature type="domain" description="RNA polymerase sigma-70 region 2" evidence="6">
    <location>
        <begin position="27"/>
        <end position="91"/>
    </location>
</feature>
<organism evidence="8 9">
    <name type="scientific">Phenylobacterium haematophilum</name>
    <dbReference type="NCBI Taxonomy" id="98513"/>
    <lineage>
        <taxon>Bacteria</taxon>
        <taxon>Pseudomonadati</taxon>
        <taxon>Pseudomonadota</taxon>
        <taxon>Alphaproteobacteria</taxon>
        <taxon>Caulobacterales</taxon>
        <taxon>Caulobacteraceae</taxon>
        <taxon>Phenylobacterium</taxon>
    </lineage>
</organism>
<evidence type="ECO:0000256" key="4">
    <source>
        <dbReference type="ARBA" id="ARBA00023125"/>
    </source>
</evidence>
<evidence type="ECO:0000256" key="1">
    <source>
        <dbReference type="ARBA" id="ARBA00010641"/>
    </source>
</evidence>
<dbReference type="InterPro" id="IPR014284">
    <property type="entry name" value="RNA_pol_sigma-70_dom"/>
</dbReference>
<dbReference type="Gene3D" id="1.10.1740.10">
    <property type="match status" value="1"/>
</dbReference>
<dbReference type="GO" id="GO:0016987">
    <property type="term" value="F:sigma factor activity"/>
    <property type="evidence" value="ECO:0007669"/>
    <property type="project" value="UniProtKB-KW"/>
</dbReference>
<dbReference type="InterPro" id="IPR036388">
    <property type="entry name" value="WH-like_DNA-bd_sf"/>
</dbReference>
<dbReference type="Pfam" id="PF04542">
    <property type="entry name" value="Sigma70_r2"/>
    <property type="match status" value="1"/>
</dbReference>
<dbReference type="EMBL" id="JACIDK010000006">
    <property type="protein sequence ID" value="MBB3892813.1"/>
    <property type="molecule type" value="Genomic_DNA"/>
</dbReference>
<evidence type="ECO:0000259" key="6">
    <source>
        <dbReference type="Pfam" id="PF04542"/>
    </source>
</evidence>
<evidence type="ECO:0000259" key="7">
    <source>
        <dbReference type="Pfam" id="PF08281"/>
    </source>
</evidence>
<keyword evidence="2" id="KW-0805">Transcription regulation</keyword>
<dbReference type="SUPFAM" id="SSF88946">
    <property type="entry name" value="Sigma2 domain of RNA polymerase sigma factors"/>
    <property type="match status" value="1"/>
</dbReference>
<dbReference type="Pfam" id="PF08281">
    <property type="entry name" value="Sigma70_r4_2"/>
    <property type="match status" value="1"/>
</dbReference>
<dbReference type="InterPro" id="IPR013325">
    <property type="entry name" value="RNA_pol_sigma_r2"/>
</dbReference>
<dbReference type="SUPFAM" id="SSF88659">
    <property type="entry name" value="Sigma3 and sigma4 domains of RNA polymerase sigma factors"/>
    <property type="match status" value="1"/>
</dbReference>
<proteinExistence type="inferred from homology"/>
<dbReference type="PANTHER" id="PTHR43133">
    <property type="entry name" value="RNA POLYMERASE ECF-TYPE SIGMA FACTO"/>
    <property type="match status" value="1"/>
</dbReference>
<dbReference type="PANTHER" id="PTHR43133:SF8">
    <property type="entry name" value="RNA POLYMERASE SIGMA FACTOR HI_1459-RELATED"/>
    <property type="match status" value="1"/>
</dbReference>
<dbReference type="InterPro" id="IPR007627">
    <property type="entry name" value="RNA_pol_sigma70_r2"/>
</dbReference>
<accession>A0A840A551</accession>
<protein>
    <submittedName>
        <fullName evidence="8">RNA polymerase sigma-70 factor (ECF subfamily)</fullName>
    </submittedName>
</protein>
<keyword evidence="9" id="KW-1185">Reference proteome</keyword>
<comment type="similarity">
    <text evidence="1">Belongs to the sigma-70 factor family. ECF subfamily.</text>
</comment>
<dbReference type="Proteomes" id="UP000530564">
    <property type="component" value="Unassembled WGS sequence"/>
</dbReference>
<evidence type="ECO:0000313" key="8">
    <source>
        <dbReference type="EMBL" id="MBB3892813.1"/>
    </source>
</evidence>
<name>A0A840A551_9CAUL</name>
<keyword evidence="5" id="KW-0804">Transcription</keyword>